<protein>
    <submittedName>
        <fullName evidence="2">Uncharacterized protein</fullName>
    </submittedName>
</protein>
<proteinExistence type="predicted"/>
<accession>A0AAJ2PP46</accession>
<evidence type="ECO:0000313" key="3">
    <source>
        <dbReference type="Proteomes" id="UP001273589"/>
    </source>
</evidence>
<feature type="compositionally biased region" description="Polar residues" evidence="1">
    <location>
        <begin position="80"/>
        <end position="90"/>
    </location>
</feature>
<evidence type="ECO:0000313" key="2">
    <source>
        <dbReference type="EMBL" id="MDX3130566.1"/>
    </source>
</evidence>
<comment type="caution">
    <text evidence="2">The sequence shown here is derived from an EMBL/GenBank/DDBJ whole genome shotgun (WGS) entry which is preliminary data.</text>
</comment>
<sequence length="90" mass="9557">MQPLPNAHFPETSHPPSARRADPTRVEKTEAPTTSGPIQVSISLKTSSTVCWGKPRTLRMPPATKTVQAADPSPSPSAVMISTVSRAPRA</sequence>
<organism evidence="2 3">
    <name type="scientific">Streptomyces europaeiscabiei</name>
    <dbReference type="NCBI Taxonomy" id="146819"/>
    <lineage>
        <taxon>Bacteria</taxon>
        <taxon>Bacillati</taxon>
        <taxon>Actinomycetota</taxon>
        <taxon>Actinomycetes</taxon>
        <taxon>Kitasatosporales</taxon>
        <taxon>Streptomycetaceae</taxon>
        <taxon>Streptomyces</taxon>
    </lineage>
</organism>
<dbReference type="AlphaFoldDB" id="A0AAJ2PP46"/>
<feature type="region of interest" description="Disordered" evidence="1">
    <location>
        <begin position="65"/>
        <end position="90"/>
    </location>
</feature>
<dbReference type="Proteomes" id="UP001273589">
    <property type="component" value="Unassembled WGS sequence"/>
</dbReference>
<gene>
    <name evidence="2" type="ORF">PV367_12340</name>
</gene>
<dbReference type="EMBL" id="JARAWN010000055">
    <property type="protein sequence ID" value="MDX3130566.1"/>
    <property type="molecule type" value="Genomic_DNA"/>
</dbReference>
<feature type="region of interest" description="Disordered" evidence="1">
    <location>
        <begin position="1"/>
        <end position="36"/>
    </location>
</feature>
<evidence type="ECO:0000256" key="1">
    <source>
        <dbReference type="SAM" id="MobiDB-lite"/>
    </source>
</evidence>
<feature type="compositionally biased region" description="Basic and acidic residues" evidence="1">
    <location>
        <begin position="19"/>
        <end position="30"/>
    </location>
</feature>
<reference evidence="2" key="1">
    <citation type="journal article" date="2023" name="Microb. Genom.">
        <title>Mesoterricola silvestris gen. nov., sp. nov., Mesoterricola sediminis sp. nov., Geothrix oryzae sp. nov., Geothrix edaphica sp. nov., Geothrix rubra sp. nov., and Geothrix limicola sp. nov., six novel members of Acidobacteriota isolated from soils.</title>
        <authorList>
            <person name="Weisberg A.J."/>
            <person name="Pearce E."/>
            <person name="Kramer C.G."/>
            <person name="Chang J.H."/>
            <person name="Clarke C.R."/>
        </authorList>
    </citation>
    <scope>NUCLEOTIDE SEQUENCE</scope>
    <source>
        <strain evidence="2">ND06-05F</strain>
    </source>
</reference>
<dbReference type="RefSeq" id="WP_319691284.1">
    <property type="nucleotide sequence ID" value="NZ_JARAWN010000055.1"/>
</dbReference>
<name>A0AAJ2PP46_9ACTN</name>